<dbReference type="AlphaFoldDB" id="A0AA39VAI1"/>
<dbReference type="EMBL" id="JAUESC010000387">
    <property type="protein sequence ID" value="KAK0573101.1"/>
    <property type="molecule type" value="Genomic_DNA"/>
</dbReference>
<comment type="caution">
    <text evidence="1">The sequence shown here is derived from an EMBL/GenBank/DDBJ whole genome shotgun (WGS) entry which is preliminary data.</text>
</comment>
<sequence>MENLGKSFHVMECRVMECHGTVMECNGMSCHGMSWYGHGMSWYGHGMSCNLRIWEDHGISFHVMENQGKSFHVMECRVMECNVMVRSWNIFVEAKLTPTEAEKGLWYYQGIAEVTDVDSSVLDVGIESQQDIAALDSALHDHTTVLDATGQSQLVPAASDTAQ</sequence>
<name>A0AA39VAI1_ACESA</name>
<evidence type="ECO:0000313" key="1">
    <source>
        <dbReference type="EMBL" id="KAK0573101.1"/>
    </source>
</evidence>
<organism evidence="1 2">
    <name type="scientific">Acer saccharum</name>
    <name type="common">Sugar maple</name>
    <dbReference type="NCBI Taxonomy" id="4024"/>
    <lineage>
        <taxon>Eukaryota</taxon>
        <taxon>Viridiplantae</taxon>
        <taxon>Streptophyta</taxon>
        <taxon>Embryophyta</taxon>
        <taxon>Tracheophyta</taxon>
        <taxon>Spermatophyta</taxon>
        <taxon>Magnoliopsida</taxon>
        <taxon>eudicotyledons</taxon>
        <taxon>Gunneridae</taxon>
        <taxon>Pentapetalae</taxon>
        <taxon>rosids</taxon>
        <taxon>malvids</taxon>
        <taxon>Sapindales</taxon>
        <taxon>Sapindaceae</taxon>
        <taxon>Hippocastanoideae</taxon>
        <taxon>Acereae</taxon>
        <taxon>Acer</taxon>
    </lineage>
</organism>
<protein>
    <submittedName>
        <fullName evidence="1">Uncharacterized protein</fullName>
    </submittedName>
</protein>
<dbReference type="Proteomes" id="UP001168877">
    <property type="component" value="Unassembled WGS sequence"/>
</dbReference>
<reference evidence="1" key="1">
    <citation type="journal article" date="2022" name="Plant J.">
        <title>Strategies of tolerance reflected in two North American maple genomes.</title>
        <authorList>
            <person name="McEvoy S.L."/>
            <person name="Sezen U.U."/>
            <person name="Trouern-Trend A."/>
            <person name="McMahon S.M."/>
            <person name="Schaberg P.G."/>
            <person name="Yang J."/>
            <person name="Wegrzyn J.L."/>
            <person name="Swenson N.G."/>
        </authorList>
    </citation>
    <scope>NUCLEOTIDE SEQUENCE</scope>
    <source>
        <strain evidence="1">NS2018</strain>
    </source>
</reference>
<gene>
    <name evidence="1" type="ORF">LWI29_003001</name>
</gene>
<reference evidence="1" key="2">
    <citation type="submission" date="2023-06" db="EMBL/GenBank/DDBJ databases">
        <authorList>
            <person name="Swenson N.G."/>
            <person name="Wegrzyn J.L."/>
            <person name="Mcevoy S.L."/>
        </authorList>
    </citation>
    <scope>NUCLEOTIDE SEQUENCE</scope>
    <source>
        <strain evidence="1">NS2018</strain>
        <tissue evidence="1">Leaf</tissue>
    </source>
</reference>
<keyword evidence="2" id="KW-1185">Reference proteome</keyword>
<evidence type="ECO:0000313" key="2">
    <source>
        <dbReference type="Proteomes" id="UP001168877"/>
    </source>
</evidence>
<proteinExistence type="predicted"/>
<accession>A0AA39VAI1</accession>